<comment type="similarity">
    <text evidence="2">Belongs to the sulfatase family.</text>
</comment>
<dbReference type="RefSeq" id="WP_379712414.1">
    <property type="nucleotide sequence ID" value="NZ_JBHTBS010000005.1"/>
</dbReference>
<organism evidence="9 10">
    <name type="scientific">Haloferula chungangensis</name>
    <dbReference type="NCBI Taxonomy" id="1048331"/>
    <lineage>
        <taxon>Bacteria</taxon>
        <taxon>Pseudomonadati</taxon>
        <taxon>Verrucomicrobiota</taxon>
        <taxon>Verrucomicrobiia</taxon>
        <taxon>Verrucomicrobiales</taxon>
        <taxon>Verrucomicrobiaceae</taxon>
        <taxon>Haloferula</taxon>
    </lineage>
</organism>
<dbReference type="InterPro" id="IPR035874">
    <property type="entry name" value="IDS"/>
</dbReference>
<dbReference type="SUPFAM" id="SSF53649">
    <property type="entry name" value="Alkaline phosphatase-like"/>
    <property type="match status" value="1"/>
</dbReference>
<keyword evidence="6" id="KW-0106">Calcium</keyword>
<evidence type="ECO:0000259" key="7">
    <source>
        <dbReference type="Pfam" id="PF00884"/>
    </source>
</evidence>
<feature type="domain" description="BD-FAE-like" evidence="8">
    <location>
        <begin position="49"/>
        <end position="260"/>
    </location>
</feature>
<reference evidence="10" key="1">
    <citation type="journal article" date="2019" name="Int. J. Syst. Evol. Microbiol.">
        <title>The Global Catalogue of Microorganisms (GCM) 10K type strain sequencing project: providing services to taxonomists for standard genome sequencing and annotation.</title>
        <authorList>
            <consortium name="The Broad Institute Genomics Platform"/>
            <consortium name="The Broad Institute Genome Sequencing Center for Infectious Disease"/>
            <person name="Wu L."/>
            <person name="Ma J."/>
        </authorList>
    </citation>
    <scope>NUCLEOTIDE SEQUENCE [LARGE SCALE GENOMIC DNA]</scope>
    <source>
        <strain evidence="10">CGMCC 4.1467</strain>
    </source>
</reference>
<dbReference type="Pfam" id="PF00884">
    <property type="entry name" value="Sulfatase"/>
    <property type="match status" value="1"/>
</dbReference>
<dbReference type="Pfam" id="PF20434">
    <property type="entry name" value="BD-FAE"/>
    <property type="match status" value="1"/>
</dbReference>
<dbReference type="InterPro" id="IPR000917">
    <property type="entry name" value="Sulfatase_N"/>
</dbReference>
<dbReference type="PANTHER" id="PTHR45953:SF1">
    <property type="entry name" value="IDURONATE 2-SULFATASE"/>
    <property type="match status" value="1"/>
</dbReference>
<feature type="domain" description="Sulfatase N-terminal" evidence="7">
    <location>
        <begin position="315"/>
        <end position="685"/>
    </location>
</feature>
<name>A0ABW2L5Z0_9BACT</name>
<keyword evidence="4" id="KW-0732">Signal</keyword>
<keyword evidence="10" id="KW-1185">Reference proteome</keyword>
<evidence type="ECO:0000313" key="10">
    <source>
        <dbReference type="Proteomes" id="UP001596472"/>
    </source>
</evidence>
<dbReference type="PANTHER" id="PTHR45953">
    <property type="entry name" value="IDURONATE 2-SULFATASE"/>
    <property type="match status" value="1"/>
</dbReference>
<keyword evidence="3" id="KW-0479">Metal-binding</keyword>
<sequence length="806" mass="90022">MNITSAALAVICLVSLFRLDGKEAPSEAPPGVSIRRDVSFLAPGREEKLDLYEPSERPDGSKLPAVVIIHGGGWVNGDKGRVREYVTGTSLAKAGYLCISINYELKAGKRWPNNLHDCKNAVRWLRVNADKLGVDPERIGVIGGSAGGHLALMVAYTGDDERLSPKQPYPGVSDKVGACVDMYGITNLLTRRETEKDGTPNEVLKGHRLFPESREEMPEKWRLASPVNHVDKNSPPTLIYHGTADEVVDRDQSKELHDVLQAAGVDSTLRMIKGAGHAWPLRTKDFDLTGEVIEFFNKSLNKPVREVGKVKTDRPNVLFISVDDLNDWEGALGGNCQAKTPHMDRLFAQGTLFTNAHCSQAVCNASRNSLLSGIHPSSSGWYGSTTAMRKSYDRVMGDHKMLPQHFKDDGYRTMAVGKVFHQGVSDYGDKTADFWDETGPKYKVKGELLKRGGGYGGKHFYPFPKEGSQISNHYGKSHSDGNSLCAGPLDREDMPDGKMFDEIISEWAIEKLNEEHEKPFFLAVGFVRPHVPFTAPREFFDLYDPAKIEVPKVPEKEMSDIPLMGKSIAYGTIKGGDHFAVVNLSDRYWKELVHGYLACVSFVDAEIGKVISALEKSPYADNTIVVLWSDHGQHLGEKNHWRKQSLWEEATRVPLFFKAPGSRAAKCDEVVSLLDVYPTLVDLCDLPKAPKLEGESLLPLIKDPASKRSRPVLNTWYYGNHAIRSNDWRYIRYRDGSEELYDHRNDPGEHVNLAANPEFASVIEEHKKWLPKKEVLPAGTKEWKPDKLDRRVDDWKASGSIPGWLK</sequence>
<dbReference type="InterPro" id="IPR049492">
    <property type="entry name" value="BD-FAE-like_dom"/>
</dbReference>
<evidence type="ECO:0000256" key="4">
    <source>
        <dbReference type="ARBA" id="ARBA00022729"/>
    </source>
</evidence>
<evidence type="ECO:0000256" key="2">
    <source>
        <dbReference type="ARBA" id="ARBA00008779"/>
    </source>
</evidence>
<evidence type="ECO:0000256" key="5">
    <source>
        <dbReference type="ARBA" id="ARBA00022801"/>
    </source>
</evidence>
<proteinExistence type="inferred from homology"/>
<evidence type="ECO:0000313" key="9">
    <source>
        <dbReference type="EMBL" id="MFC7337786.1"/>
    </source>
</evidence>
<accession>A0ABW2L5Z0</accession>
<dbReference type="PROSITE" id="PS00149">
    <property type="entry name" value="SULFATASE_2"/>
    <property type="match status" value="1"/>
</dbReference>
<dbReference type="Gene3D" id="3.40.720.10">
    <property type="entry name" value="Alkaline Phosphatase, subunit A"/>
    <property type="match status" value="1"/>
</dbReference>
<dbReference type="Gene3D" id="3.40.50.1820">
    <property type="entry name" value="alpha/beta hydrolase"/>
    <property type="match status" value="1"/>
</dbReference>
<dbReference type="Proteomes" id="UP001596472">
    <property type="component" value="Unassembled WGS sequence"/>
</dbReference>
<comment type="cofactor">
    <cofactor evidence="1">
        <name>Ca(2+)</name>
        <dbReference type="ChEBI" id="CHEBI:29108"/>
    </cofactor>
</comment>
<dbReference type="SUPFAM" id="SSF53474">
    <property type="entry name" value="alpha/beta-Hydrolases"/>
    <property type="match status" value="1"/>
</dbReference>
<dbReference type="InterPro" id="IPR017850">
    <property type="entry name" value="Alkaline_phosphatase_core_sf"/>
</dbReference>
<protein>
    <submittedName>
        <fullName evidence="9">Sulfatase-like hydrolase/transferase</fullName>
    </submittedName>
</protein>
<evidence type="ECO:0000256" key="3">
    <source>
        <dbReference type="ARBA" id="ARBA00022723"/>
    </source>
</evidence>
<gene>
    <name evidence="9" type="ORF">ACFQY0_11400</name>
</gene>
<evidence type="ECO:0000256" key="1">
    <source>
        <dbReference type="ARBA" id="ARBA00001913"/>
    </source>
</evidence>
<evidence type="ECO:0000259" key="8">
    <source>
        <dbReference type="Pfam" id="PF20434"/>
    </source>
</evidence>
<evidence type="ECO:0000256" key="6">
    <source>
        <dbReference type="ARBA" id="ARBA00022837"/>
    </source>
</evidence>
<dbReference type="CDD" id="cd16030">
    <property type="entry name" value="iduronate-2-sulfatase"/>
    <property type="match status" value="1"/>
</dbReference>
<dbReference type="EMBL" id="JBHTBS010000005">
    <property type="protein sequence ID" value="MFC7337786.1"/>
    <property type="molecule type" value="Genomic_DNA"/>
</dbReference>
<dbReference type="InterPro" id="IPR029058">
    <property type="entry name" value="AB_hydrolase_fold"/>
</dbReference>
<keyword evidence="5" id="KW-0378">Hydrolase</keyword>
<comment type="caution">
    <text evidence="9">The sequence shown here is derived from an EMBL/GenBank/DDBJ whole genome shotgun (WGS) entry which is preliminary data.</text>
</comment>
<dbReference type="InterPro" id="IPR024607">
    <property type="entry name" value="Sulfatase_CS"/>
</dbReference>